<keyword evidence="11" id="KW-1185">Reference proteome</keyword>
<keyword evidence="4 7" id="KW-0233">DNA recombination</keyword>
<evidence type="ECO:0000259" key="9">
    <source>
        <dbReference type="Pfam" id="PF08743"/>
    </source>
</evidence>
<comment type="subunit">
    <text evidence="7">Component of the SMC5-SMC6 complex.</text>
</comment>
<keyword evidence="5 7" id="KW-0234">DNA repair</keyword>
<reference evidence="10" key="1">
    <citation type="submission" date="2020-08" db="EMBL/GenBank/DDBJ databases">
        <title>Spodoptera exigua strain:BAW_Kor-Di-RS1 Genome sequencing and assembly.</title>
        <authorList>
            <person name="Kim J."/>
            <person name="Nam H.Y."/>
            <person name="Kwon M."/>
            <person name="Choi J.H."/>
            <person name="Cho S.R."/>
            <person name="Kim G.-H."/>
        </authorList>
    </citation>
    <scope>NUCLEOTIDE SEQUENCE</scope>
    <source>
        <strain evidence="10">BAW_Kor-Di-RS1</strain>
        <tissue evidence="10">Whole-body</tissue>
    </source>
</reference>
<dbReference type="AlphaFoldDB" id="A0A835GHR0"/>
<dbReference type="PANTHER" id="PTHR16140:SF0">
    <property type="entry name" value="NON-STRUCTURAL MAINTENANCE OF CHROMOSOMES ELEMENT 4"/>
    <property type="match status" value="1"/>
</dbReference>
<evidence type="ECO:0000256" key="8">
    <source>
        <dbReference type="SAM" id="MobiDB-lite"/>
    </source>
</evidence>
<dbReference type="GO" id="GO:0006281">
    <property type="term" value="P:DNA repair"/>
    <property type="evidence" value="ECO:0007669"/>
    <property type="project" value="UniProtKB-UniRule"/>
</dbReference>
<evidence type="ECO:0000256" key="2">
    <source>
        <dbReference type="ARBA" id="ARBA00008997"/>
    </source>
</evidence>
<evidence type="ECO:0000313" key="11">
    <source>
        <dbReference type="Proteomes" id="UP000648187"/>
    </source>
</evidence>
<feature type="region of interest" description="Disordered" evidence="8">
    <location>
        <begin position="135"/>
        <end position="155"/>
    </location>
</feature>
<evidence type="ECO:0000256" key="3">
    <source>
        <dbReference type="ARBA" id="ARBA00022763"/>
    </source>
</evidence>
<dbReference type="InterPro" id="IPR027786">
    <property type="entry name" value="Nse4/EID"/>
</dbReference>
<keyword evidence="6 7" id="KW-0539">Nucleus</keyword>
<evidence type="ECO:0000256" key="5">
    <source>
        <dbReference type="ARBA" id="ARBA00023204"/>
    </source>
</evidence>
<dbReference type="Pfam" id="PF08743">
    <property type="entry name" value="Nse4_C"/>
    <property type="match status" value="1"/>
</dbReference>
<dbReference type="GO" id="GO:0005634">
    <property type="term" value="C:nucleus"/>
    <property type="evidence" value="ECO:0007669"/>
    <property type="project" value="UniProtKB-SubCell"/>
</dbReference>
<comment type="function">
    <text evidence="7">Component of the SMC5-SMC6 complex, that promotes sister chromatid alignment after DNA damage and facilitates double-stranded DNA breaks (DSBs) repair via homologous recombination between sister chromatids.</text>
</comment>
<organism evidence="10 11">
    <name type="scientific">Spodoptera exigua</name>
    <name type="common">Beet armyworm</name>
    <name type="synonym">Noctua fulgens</name>
    <dbReference type="NCBI Taxonomy" id="7107"/>
    <lineage>
        <taxon>Eukaryota</taxon>
        <taxon>Metazoa</taxon>
        <taxon>Ecdysozoa</taxon>
        <taxon>Arthropoda</taxon>
        <taxon>Hexapoda</taxon>
        <taxon>Insecta</taxon>
        <taxon>Pterygota</taxon>
        <taxon>Neoptera</taxon>
        <taxon>Endopterygota</taxon>
        <taxon>Lepidoptera</taxon>
        <taxon>Glossata</taxon>
        <taxon>Ditrysia</taxon>
        <taxon>Noctuoidea</taxon>
        <taxon>Noctuidae</taxon>
        <taxon>Amphipyrinae</taxon>
        <taxon>Spodoptera</taxon>
    </lineage>
</organism>
<name>A0A835GHR0_SPOEX</name>
<dbReference type="InterPro" id="IPR014854">
    <property type="entry name" value="Nse4_C"/>
</dbReference>
<comment type="similarity">
    <text evidence="2 7">Belongs to the NSE4 family.</text>
</comment>
<evidence type="ECO:0000313" key="10">
    <source>
        <dbReference type="EMBL" id="KAF9417944.1"/>
    </source>
</evidence>
<evidence type="ECO:0000256" key="7">
    <source>
        <dbReference type="RuleBase" id="RU365071"/>
    </source>
</evidence>
<evidence type="ECO:0000256" key="4">
    <source>
        <dbReference type="ARBA" id="ARBA00023172"/>
    </source>
</evidence>
<comment type="subcellular location">
    <subcellularLocation>
        <location evidence="1 7">Nucleus</location>
    </subcellularLocation>
</comment>
<dbReference type="EMBL" id="JACKWZ010000063">
    <property type="protein sequence ID" value="KAF9417944.1"/>
    <property type="molecule type" value="Genomic_DNA"/>
</dbReference>
<accession>A0A835GHR0</accession>
<comment type="caution">
    <text evidence="10">The sequence shown here is derived from an EMBL/GenBank/DDBJ whole genome shotgun (WGS) entry which is preliminary data.</text>
</comment>
<evidence type="ECO:0000256" key="1">
    <source>
        <dbReference type="ARBA" id="ARBA00004123"/>
    </source>
</evidence>
<gene>
    <name evidence="10" type="ORF">HW555_005089</name>
</gene>
<dbReference type="Proteomes" id="UP000648187">
    <property type="component" value="Unassembled WGS sequence"/>
</dbReference>
<proteinExistence type="inferred from homology"/>
<keyword evidence="3 7" id="KW-0227">DNA damage</keyword>
<feature type="domain" description="Non-structural maintenance of chromosome element 4 C-terminal" evidence="9">
    <location>
        <begin position="193"/>
        <end position="279"/>
    </location>
</feature>
<dbReference type="PANTHER" id="PTHR16140">
    <property type="entry name" value="NON-STRUCTURAL MAINTENANCE OF CHROMOSOMES ELEMENT 4"/>
    <property type="match status" value="1"/>
</dbReference>
<dbReference type="GO" id="GO:0030915">
    <property type="term" value="C:Smc5-Smc6 complex"/>
    <property type="evidence" value="ECO:0007669"/>
    <property type="project" value="UniProtKB-UniRule"/>
</dbReference>
<dbReference type="GO" id="GO:0006310">
    <property type="term" value="P:DNA recombination"/>
    <property type="evidence" value="ECO:0007669"/>
    <property type="project" value="UniProtKB-UniRule"/>
</dbReference>
<evidence type="ECO:0000256" key="6">
    <source>
        <dbReference type="ARBA" id="ARBA00023242"/>
    </source>
</evidence>
<protein>
    <recommendedName>
        <fullName evidence="7">Non-structural maintenance of chromosomes element 4</fullName>
    </recommendedName>
</protein>
<sequence length="283" mass="32896">MMSSQVSRTSTGESFERKLRYRQILEYLTNLENEADNNVDCMDKTKKMVKEAKDLYAESTLEEKMKDPGEEYLDSRVMRAASDITVRCSVAVSCNVNTYDRHELAKHIQENPQFWQFTFPLEVPVVGHLFGTFAPTPPEQRPRAPRRQVERQQAVQLKEPEKVDRLEKQEEGSAMVTRVNRFINKWYKQNSRPLSYFHAVLDPTSFSRSVENIYHVSFLVRDGKVSITLDNENGLPFITPLTPSQQESDKSGEKQFIVSIDMRRWQDLVSAFDIHEPLMVLKK</sequence>